<feature type="region of interest" description="Disordered" evidence="1">
    <location>
        <begin position="428"/>
        <end position="450"/>
    </location>
</feature>
<gene>
    <name evidence="2" type="ORF">QBC37DRAFT_478317</name>
</gene>
<protein>
    <submittedName>
        <fullName evidence="2">Uncharacterized protein</fullName>
    </submittedName>
</protein>
<dbReference type="Proteomes" id="UP001301769">
    <property type="component" value="Unassembled WGS sequence"/>
</dbReference>
<evidence type="ECO:0000313" key="2">
    <source>
        <dbReference type="EMBL" id="KAK4218985.1"/>
    </source>
</evidence>
<accession>A0AAN6YI38</accession>
<dbReference type="EMBL" id="MU858050">
    <property type="protein sequence ID" value="KAK4218985.1"/>
    <property type="molecule type" value="Genomic_DNA"/>
</dbReference>
<reference evidence="2" key="1">
    <citation type="journal article" date="2023" name="Mol. Phylogenet. Evol.">
        <title>Genome-scale phylogeny and comparative genomics of the fungal order Sordariales.</title>
        <authorList>
            <person name="Hensen N."/>
            <person name="Bonometti L."/>
            <person name="Westerberg I."/>
            <person name="Brannstrom I.O."/>
            <person name="Guillou S."/>
            <person name="Cros-Aarteil S."/>
            <person name="Calhoun S."/>
            <person name="Haridas S."/>
            <person name="Kuo A."/>
            <person name="Mondo S."/>
            <person name="Pangilinan J."/>
            <person name="Riley R."/>
            <person name="LaButti K."/>
            <person name="Andreopoulos B."/>
            <person name="Lipzen A."/>
            <person name="Chen C."/>
            <person name="Yan M."/>
            <person name="Daum C."/>
            <person name="Ng V."/>
            <person name="Clum A."/>
            <person name="Steindorff A."/>
            <person name="Ohm R.A."/>
            <person name="Martin F."/>
            <person name="Silar P."/>
            <person name="Natvig D.O."/>
            <person name="Lalanne C."/>
            <person name="Gautier V."/>
            <person name="Ament-Velasquez S.L."/>
            <person name="Kruys A."/>
            <person name="Hutchinson M.I."/>
            <person name="Powell A.J."/>
            <person name="Barry K."/>
            <person name="Miller A.N."/>
            <person name="Grigoriev I.V."/>
            <person name="Debuchy R."/>
            <person name="Gladieux P."/>
            <person name="Hiltunen Thoren M."/>
            <person name="Johannesson H."/>
        </authorList>
    </citation>
    <scope>NUCLEOTIDE SEQUENCE</scope>
    <source>
        <strain evidence="2">PSN293</strain>
    </source>
</reference>
<evidence type="ECO:0000313" key="3">
    <source>
        <dbReference type="Proteomes" id="UP001301769"/>
    </source>
</evidence>
<proteinExistence type="predicted"/>
<feature type="region of interest" description="Disordered" evidence="1">
    <location>
        <begin position="87"/>
        <end position="110"/>
    </location>
</feature>
<feature type="compositionally biased region" description="Basic and acidic residues" evidence="1">
    <location>
        <begin position="96"/>
        <end position="110"/>
    </location>
</feature>
<organism evidence="2 3">
    <name type="scientific">Rhypophila decipiens</name>
    <dbReference type="NCBI Taxonomy" id="261697"/>
    <lineage>
        <taxon>Eukaryota</taxon>
        <taxon>Fungi</taxon>
        <taxon>Dikarya</taxon>
        <taxon>Ascomycota</taxon>
        <taxon>Pezizomycotina</taxon>
        <taxon>Sordariomycetes</taxon>
        <taxon>Sordariomycetidae</taxon>
        <taxon>Sordariales</taxon>
        <taxon>Naviculisporaceae</taxon>
        <taxon>Rhypophila</taxon>
    </lineage>
</organism>
<keyword evidence="3" id="KW-1185">Reference proteome</keyword>
<dbReference type="AlphaFoldDB" id="A0AAN6YI38"/>
<comment type="caution">
    <text evidence="2">The sequence shown here is derived from an EMBL/GenBank/DDBJ whole genome shotgun (WGS) entry which is preliminary data.</text>
</comment>
<reference evidence="2" key="2">
    <citation type="submission" date="2023-05" db="EMBL/GenBank/DDBJ databases">
        <authorList>
            <consortium name="Lawrence Berkeley National Laboratory"/>
            <person name="Steindorff A."/>
            <person name="Hensen N."/>
            <person name="Bonometti L."/>
            <person name="Westerberg I."/>
            <person name="Brannstrom I.O."/>
            <person name="Guillou S."/>
            <person name="Cros-Aarteil S."/>
            <person name="Calhoun S."/>
            <person name="Haridas S."/>
            <person name="Kuo A."/>
            <person name="Mondo S."/>
            <person name="Pangilinan J."/>
            <person name="Riley R."/>
            <person name="Labutti K."/>
            <person name="Andreopoulos B."/>
            <person name="Lipzen A."/>
            <person name="Chen C."/>
            <person name="Yanf M."/>
            <person name="Daum C."/>
            <person name="Ng V."/>
            <person name="Clum A."/>
            <person name="Ohm R."/>
            <person name="Martin F."/>
            <person name="Silar P."/>
            <person name="Natvig D."/>
            <person name="Lalanne C."/>
            <person name="Gautier V."/>
            <person name="Ament-Velasquez S.L."/>
            <person name="Kruys A."/>
            <person name="Hutchinson M.I."/>
            <person name="Powell A.J."/>
            <person name="Barry K."/>
            <person name="Miller A.N."/>
            <person name="Grigoriev I.V."/>
            <person name="Debuchy R."/>
            <person name="Gladieux P."/>
            <person name="Thoren M.H."/>
            <person name="Johannesson H."/>
        </authorList>
    </citation>
    <scope>NUCLEOTIDE SEQUENCE</scope>
    <source>
        <strain evidence="2">PSN293</strain>
    </source>
</reference>
<evidence type="ECO:0000256" key="1">
    <source>
        <dbReference type="SAM" id="MobiDB-lite"/>
    </source>
</evidence>
<name>A0AAN6YI38_9PEZI</name>
<sequence length="450" mass="50377">MTENHHRRRRQSGGFLVRKVQQTAMLHVHVPSTCLSCGCVCVSLYAVVIPPRGLKAGDFLSQVYKEPDSKRMMMDIVKALLSQSPGLPSRISRQATPEHRRSPVGEPATRRAELAYPPSVGSFLPLSQVLSQRKFIRLGLLEKELLAGQRKGIIITRKFTEKLLRDTSRCRGETPPRSRLEVTTPYPNTIPATKRAVALSLKLERDGISVITRTETPRATAAEMLLNRSPMRPLRAVGRPSLSTGLFGYTIPRVYRVHANQWVVQKRSPATYDIRPRSGEPEKQTSSDAATWPFLRRAKTESSMSPKSWRQRGNWPGSWPSLVLSGVPCMAAISPRKFSSWSTGLVTLTSVVNCRVGNQCNRRPPEVLVDDENSSYGEIGQHFQIVYHWFSWNLCLPVLRRSTSSVSIGGWRQIPVLSIEEHSASLPYRGFSNEGPGTDNRENQGMANDQ</sequence>